<comment type="caution">
    <text evidence="2">The sequence shown here is derived from an EMBL/GenBank/DDBJ whole genome shotgun (WGS) entry which is preliminary data.</text>
</comment>
<evidence type="ECO:0000313" key="2">
    <source>
        <dbReference type="EMBL" id="MCY6483350.1"/>
    </source>
</evidence>
<accession>A0ABT4CYZ8</accession>
<gene>
    <name evidence="2" type="ORF">OW763_03135</name>
</gene>
<feature type="transmembrane region" description="Helical" evidence="1">
    <location>
        <begin position="85"/>
        <end position="102"/>
    </location>
</feature>
<keyword evidence="3" id="KW-1185">Reference proteome</keyword>
<feature type="transmembrane region" description="Helical" evidence="1">
    <location>
        <begin position="165"/>
        <end position="187"/>
    </location>
</feature>
<keyword evidence="1" id="KW-0812">Transmembrane</keyword>
<organism evidence="2 3">
    <name type="scientific">Clostridium aestuarii</name>
    <dbReference type="NCBI Taxonomy" id="338193"/>
    <lineage>
        <taxon>Bacteria</taxon>
        <taxon>Bacillati</taxon>
        <taxon>Bacillota</taxon>
        <taxon>Clostridia</taxon>
        <taxon>Eubacteriales</taxon>
        <taxon>Clostridiaceae</taxon>
        <taxon>Clostridium</taxon>
    </lineage>
</organism>
<feature type="transmembrane region" description="Helical" evidence="1">
    <location>
        <begin position="20"/>
        <end position="39"/>
    </location>
</feature>
<evidence type="ECO:0000256" key="1">
    <source>
        <dbReference type="SAM" id="Phobius"/>
    </source>
</evidence>
<protein>
    <submittedName>
        <fullName evidence="2">ECF transporter S component</fullName>
    </submittedName>
</protein>
<dbReference type="EMBL" id="JAPQER010000001">
    <property type="protein sequence ID" value="MCY6483350.1"/>
    <property type="molecule type" value="Genomic_DNA"/>
</dbReference>
<proteinExistence type="predicted"/>
<sequence length="196" mass="20816">MSEKSLVKRKLTTQQITITGMLSAISIVLGVTGLGYIPIPPFHTTIMHVPVIIGSLIEGPVVGAMLGLIFGLTSIFQAIKTPTPVSFIFLNPLVAVLPRILIGITPYYTYKVLSKLKLNSIKIALATGVGSFTNTIGVLGMIYILYFDAFVKVQGISVSAANKTFIALTLNGFVSAGAAILITLPVVQAVNKIKKN</sequence>
<dbReference type="InterPro" id="IPR024529">
    <property type="entry name" value="ECF_trnsprt_substrate-spec"/>
</dbReference>
<dbReference type="Proteomes" id="UP001078443">
    <property type="component" value="Unassembled WGS sequence"/>
</dbReference>
<feature type="transmembrane region" description="Helical" evidence="1">
    <location>
        <begin position="51"/>
        <end position="79"/>
    </location>
</feature>
<name>A0ABT4CYZ8_9CLOT</name>
<feature type="transmembrane region" description="Helical" evidence="1">
    <location>
        <begin position="123"/>
        <end position="145"/>
    </location>
</feature>
<evidence type="ECO:0000313" key="3">
    <source>
        <dbReference type="Proteomes" id="UP001078443"/>
    </source>
</evidence>
<dbReference type="Pfam" id="PF12822">
    <property type="entry name" value="ECF_trnsprt"/>
    <property type="match status" value="1"/>
</dbReference>
<dbReference type="Gene3D" id="1.10.1760.20">
    <property type="match status" value="1"/>
</dbReference>
<reference evidence="2" key="1">
    <citation type="submission" date="2022-12" db="EMBL/GenBank/DDBJ databases">
        <authorList>
            <person name="Wang J."/>
        </authorList>
    </citation>
    <scope>NUCLEOTIDE SEQUENCE</scope>
    <source>
        <strain evidence="2">HY-45-18</strain>
    </source>
</reference>
<keyword evidence="1" id="KW-0472">Membrane</keyword>
<keyword evidence="1" id="KW-1133">Transmembrane helix</keyword>
<dbReference type="RefSeq" id="WP_268039602.1">
    <property type="nucleotide sequence ID" value="NZ_JAPQER010000001.1"/>
</dbReference>